<dbReference type="AlphaFoldDB" id="A0A495IZ57"/>
<keyword evidence="6 8" id="KW-0472">Membrane</keyword>
<dbReference type="InterPro" id="IPR003400">
    <property type="entry name" value="ExbD"/>
</dbReference>
<dbReference type="GO" id="GO:0015031">
    <property type="term" value="P:protein transport"/>
    <property type="evidence" value="ECO:0007669"/>
    <property type="project" value="UniProtKB-KW"/>
</dbReference>
<evidence type="ECO:0000256" key="5">
    <source>
        <dbReference type="ARBA" id="ARBA00022989"/>
    </source>
</evidence>
<accession>A0A495IZ57</accession>
<feature type="transmembrane region" description="Helical" evidence="8">
    <location>
        <begin position="26"/>
        <end position="46"/>
    </location>
</feature>
<comment type="similarity">
    <text evidence="2 7">Belongs to the ExbD/TolR family.</text>
</comment>
<keyword evidence="5 8" id="KW-1133">Transmembrane helix</keyword>
<evidence type="ECO:0000256" key="4">
    <source>
        <dbReference type="ARBA" id="ARBA00022692"/>
    </source>
</evidence>
<dbReference type="PANTHER" id="PTHR30558">
    <property type="entry name" value="EXBD MEMBRANE COMPONENT OF PMF-DRIVEN MACROMOLECULE IMPORT SYSTEM"/>
    <property type="match status" value="1"/>
</dbReference>
<evidence type="ECO:0000256" key="8">
    <source>
        <dbReference type="SAM" id="Phobius"/>
    </source>
</evidence>
<keyword evidence="10" id="KW-1185">Reference proteome</keyword>
<sequence length="176" mass="19224">MAELTASTGKANGKYRRNRVSTRVDLTAMVDLAFLLITFFILTTTLQKSRMFGVTMPDTTEPISKINVSEKSTMTICLGSNNQAVSYLGMTEKPLTQPKVTNYGKTGIRQAIIDLNKQVAATTGKAMFVIIKASNHSVYQNLVATLDELHIAGATGYAIEDITPNEVTLLKQKGIY</sequence>
<gene>
    <name evidence="9" type="ORF">BDD43_1524</name>
</gene>
<reference evidence="9 10" key="1">
    <citation type="submission" date="2018-10" db="EMBL/GenBank/DDBJ databases">
        <title>Genomic Encyclopedia of Archaeal and Bacterial Type Strains, Phase II (KMG-II): from individual species to whole genera.</title>
        <authorList>
            <person name="Goeker M."/>
        </authorList>
    </citation>
    <scope>NUCLEOTIDE SEQUENCE [LARGE SCALE GENOMIC DNA]</scope>
    <source>
        <strain evidence="9 10">DSM 18602</strain>
    </source>
</reference>
<dbReference type="GO" id="GO:0022857">
    <property type="term" value="F:transmembrane transporter activity"/>
    <property type="evidence" value="ECO:0007669"/>
    <property type="project" value="InterPro"/>
</dbReference>
<protein>
    <submittedName>
        <fullName evidence="9">Biopolymer transport protein ExbD/TolR</fullName>
    </submittedName>
</protein>
<evidence type="ECO:0000256" key="6">
    <source>
        <dbReference type="ARBA" id="ARBA00023136"/>
    </source>
</evidence>
<dbReference type="RefSeq" id="WP_121197087.1">
    <property type="nucleotide sequence ID" value="NZ_RBKU01000001.1"/>
</dbReference>
<keyword evidence="7" id="KW-0653">Protein transport</keyword>
<evidence type="ECO:0000256" key="1">
    <source>
        <dbReference type="ARBA" id="ARBA00004162"/>
    </source>
</evidence>
<comment type="caution">
    <text evidence="9">The sequence shown here is derived from an EMBL/GenBank/DDBJ whole genome shotgun (WGS) entry which is preliminary data.</text>
</comment>
<keyword evidence="3" id="KW-1003">Cell membrane</keyword>
<dbReference type="Pfam" id="PF02472">
    <property type="entry name" value="ExbD"/>
    <property type="match status" value="1"/>
</dbReference>
<dbReference type="EMBL" id="RBKU01000001">
    <property type="protein sequence ID" value="RKR81378.1"/>
    <property type="molecule type" value="Genomic_DNA"/>
</dbReference>
<comment type="subcellular location">
    <subcellularLocation>
        <location evidence="1">Cell membrane</location>
        <topology evidence="1">Single-pass membrane protein</topology>
    </subcellularLocation>
    <subcellularLocation>
        <location evidence="7">Cell membrane</location>
        <topology evidence="7">Single-pass type II membrane protein</topology>
    </subcellularLocation>
</comment>
<dbReference type="PANTHER" id="PTHR30558:SF3">
    <property type="entry name" value="BIOPOLYMER TRANSPORT PROTEIN EXBD-RELATED"/>
    <property type="match status" value="1"/>
</dbReference>
<evidence type="ECO:0000256" key="2">
    <source>
        <dbReference type="ARBA" id="ARBA00005811"/>
    </source>
</evidence>
<evidence type="ECO:0000256" key="3">
    <source>
        <dbReference type="ARBA" id="ARBA00022475"/>
    </source>
</evidence>
<evidence type="ECO:0000313" key="10">
    <source>
        <dbReference type="Proteomes" id="UP000268007"/>
    </source>
</evidence>
<proteinExistence type="inferred from homology"/>
<dbReference type="Proteomes" id="UP000268007">
    <property type="component" value="Unassembled WGS sequence"/>
</dbReference>
<keyword evidence="4 7" id="KW-0812">Transmembrane</keyword>
<keyword evidence="7" id="KW-0813">Transport</keyword>
<dbReference type="GO" id="GO:0005886">
    <property type="term" value="C:plasma membrane"/>
    <property type="evidence" value="ECO:0007669"/>
    <property type="project" value="UniProtKB-SubCell"/>
</dbReference>
<evidence type="ECO:0000256" key="7">
    <source>
        <dbReference type="RuleBase" id="RU003879"/>
    </source>
</evidence>
<evidence type="ECO:0000313" key="9">
    <source>
        <dbReference type="EMBL" id="RKR81378.1"/>
    </source>
</evidence>
<organism evidence="9 10">
    <name type="scientific">Mucilaginibacter gracilis</name>
    <dbReference type="NCBI Taxonomy" id="423350"/>
    <lineage>
        <taxon>Bacteria</taxon>
        <taxon>Pseudomonadati</taxon>
        <taxon>Bacteroidota</taxon>
        <taxon>Sphingobacteriia</taxon>
        <taxon>Sphingobacteriales</taxon>
        <taxon>Sphingobacteriaceae</taxon>
        <taxon>Mucilaginibacter</taxon>
    </lineage>
</organism>
<dbReference type="OrthoDB" id="952702at2"/>
<name>A0A495IZ57_9SPHI</name>